<dbReference type="SUPFAM" id="SSF54529">
    <property type="entry name" value="Mitochondrial glycoprotein MAM33-like"/>
    <property type="match status" value="1"/>
</dbReference>
<dbReference type="InterPro" id="IPR036561">
    <property type="entry name" value="MAM33_sf"/>
</dbReference>
<dbReference type="AlphaFoldDB" id="A0A1Q3C4K1"/>
<evidence type="ECO:0000313" key="2">
    <source>
        <dbReference type="Proteomes" id="UP000187406"/>
    </source>
</evidence>
<dbReference type="Proteomes" id="UP000187406">
    <property type="component" value="Unassembled WGS sequence"/>
</dbReference>
<name>A0A1Q3C4K1_CEPFO</name>
<gene>
    <name evidence="1" type="ORF">CFOL_v3_18656</name>
</gene>
<accession>A0A1Q3C4K1</accession>
<feature type="non-terminal residue" evidence="1">
    <location>
        <position position="1"/>
    </location>
</feature>
<dbReference type="InterPro" id="IPR003428">
    <property type="entry name" value="MAM33"/>
</dbReference>
<dbReference type="STRING" id="3775.A0A1Q3C4K1"/>
<dbReference type="EMBL" id="BDDD01001325">
    <property type="protein sequence ID" value="GAV75177.1"/>
    <property type="molecule type" value="Genomic_DNA"/>
</dbReference>
<protein>
    <submittedName>
        <fullName evidence="1">MAM33 domain-containing protein</fullName>
    </submittedName>
</protein>
<comment type="caution">
    <text evidence="1">The sequence shown here is derived from an EMBL/GenBank/DDBJ whole genome shotgun (WGS) entry which is preliminary data.</text>
</comment>
<proteinExistence type="predicted"/>
<dbReference type="OrthoDB" id="278212at2759"/>
<organism evidence="1 2">
    <name type="scientific">Cephalotus follicularis</name>
    <name type="common">Albany pitcher plant</name>
    <dbReference type="NCBI Taxonomy" id="3775"/>
    <lineage>
        <taxon>Eukaryota</taxon>
        <taxon>Viridiplantae</taxon>
        <taxon>Streptophyta</taxon>
        <taxon>Embryophyta</taxon>
        <taxon>Tracheophyta</taxon>
        <taxon>Spermatophyta</taxon>
        <taxon>Magnoliopsida</taxon>
        <taxon>eudicotyledons</taxon>
        <taxon>Gunneridae</taxon>
        <taxon>Pentapetalae</taxon>
        <taxon>rosids</taxon>
        <taxon>fabids</taxon>
        <taxon>Oxalidales</taxon>
        <taxon>Cephalotaceae</taxon>
        <taxon>Cephalotus</taxon>
    </lineage>
</organism>
<sequence>EILNRFPFETEDQLGHQYVTLTREYQGELIKVEFLIPNLVTGGDEEDLDDKANDQEAYQSSVPLVVRGIKPSRTNFLHE</sequence>
<dbReference type="Gene3D" id="3.10.280.10">
    <property type="entry name" value="Mitochondrial glycoprotein"/>
    <property type="match status" value="1"/>
</dbReference>
<reference evidence="2" key="1">
    <citation type="submission" date="2016-04" db="EMBL/GenBank/DDBJ databases">
        <title>Cephalotus genome sequencing.</title>
        <authorList>
            <person name="Fukushima K."/>
            <person name="Hasebe M."/>
            <person name="Fang X."/>
        </authorList>
    </citation>
    <scope>NUCLEOTIDE SEQUENCE [LARGE SCALE GENOMIC DNA]</scope>
    <source>
        <strain evidence="2">cv. St1</strain>
    </source>
</reference>
<dbReference type="GO" id="GO:0005759">
    <property type="term" value="C:mitochondrial matrix"/>
    <property type="evidence" value="ECO:0007669"/>
    <property type="project" value="InterPro"/>
</dbReference>
<evidence type="ECO:0000313" key="1">
    <source>
        <dbReference type="EMBL" id="GAV75177.1"/>
    </source>
</evidence>
<keyword evidence="2" id="KW-1185">Reference proteome</keyword>
<dbReference type="Pfam" id="PF02330">
    <property type="entry name" value="MAM33"/>
    <property type="match status" value="1"/>
</dbReference>
<dbReference type="InParanoid" id="A0A1Q3C4K1"/>